<dbReference type="Gene3D" id="4.10.520.10">
    <property type="entry name" value="IHF-like DNA-binding proteins"/>
    <property type="match status" value="1"/>
</dbReference>
<evidence type="ECO:0000313" key="3">
    <source>
        <dbReference type="EMBL" id="SQI27910.1"/>
    </source>
</evidence>
<sequence>MNKTQLIDVIADKAELSKTQAKAALESTLAAITESLKEAMLYNWLVRYLQSKPPC</sequence>
<accession>A0A2X4U5I1</accession>
<dbReference type="SUPFAM" id="SSF47729">
    <property type="entry name" value="IHF-like DNA-binding proteins"/>
    <property type="match status" value="1"/>
</dbReference>
<organism evidence="3 4">
    <name type="scientific">Salmonella enterica subsp. arizonae</name>
    <dbReference type="NCBI Taxonomy" id="59203"/>
    <lineage>
        <taxon>Bacteria</taxon>
        <taxon>Pseudomonadati</taxon>
        <taxon>Pseudomonadota</taxon>
        <taxon>Gammaproteobacteria</taxon>
        <taxon>Enterobacterales</taxon>
        <taxon>Enterobacteriaceae</taxon>
        <taxon>Salmonella</taxon>
    </lineage>
</organism>
<dbReference type="AlphaFoldDB" id="A0A2X4U5I1"/>
<name>A0A2X4U5I1_SALER</name>
<reference evidence="3 4" key="1">
    <citation type="submission" date="2018-06" db="EMBL/GenBank/DDBJ databases">
        <authorList>
            <consortium name="Pathogen Informatics"/>
            <person name="Doyle S."/>
        </authorList>
    </citation>
    <scope>NUCLEOTIDE SEQUENCE [LARGE SCALE GENOMIC DNA]</scope>
    <source>
        <strain evidence="3 4">NCTC7307</strain>
    </source>
</reference>
<dbReference type="InterPro" id="IPR000119">
    <property type="entry name" value="Hist_DNA-bd"/>
</dbReference>
<protein>
    <submittedName>
        <fullName evidence="3">Histone like DNA-binding protein HU-alpha</fullName>
    </submittedName>
</protein>
<gene>
    <name evidence="3" type="primary">hupA</name>
    <name evidence="3" type="ORF">NCTC7307_05329</name>
</gene>
<evidence type="ECO:0000256" key="2">
    <source>
        <dbReference type="ARBA" id="ARBA00023125"/>
    </source>
</evidence>
<keyword evidence="2 3" id="KW-0238">DNA-binding</keyword>
<evidence type="ECO:0000313" key="4">
    <source>
        <dbReference type="Proteomes" id="UP000248731"/>
    </source>
</evidence>
<dbReference type="Pfam" id="PF00216">
    <property type="entry name" value="Bac_DNA_binding"/>
    <property type="match status" value="1"/>
</dbReference>
<dbReference type="GO" id="GO:0030527">
    <property type="term" value="F:structural constituent of chromatin"/>
    <property type="evidence" value="ECO:0007669"/>
    <property type="project" value="InterPro"/>
</dbReference>
<proteinExistence type="inferred from homology"/>
<dbReference type="EMBL" id="LS483466">
    <property type="protein sequence ID" value="SQI27910.1"/>
    <property type="molecule type" value="Genomic_DNA"/>
</dbReference>
<keyword evidence="4" id="KW-1185">Reference proteome</keyword>
<evidence type="ECO:0000256" key="1">
    <source>
        <dbReference type="ARBA" id="ARBA00010529"/>
    </source>
</evidence>
<dbReference type="Proteomes" id="UP000248731">
    <property type="component" value="Chromosome 1"/>
</dbReference>
<comment type="similarity">
    <text evidence="1">Belongs to the bacterial histone-like protein family.</text>
</comment>
<dbReference type="GO" id="GO:0003677">
    <property type="term" value="F:DNA binding"/>
    <property type="evidence" value="ECO:0007669"/>
    <property type="project" value="UniProtKB-KW"/>
</dbReference>
<dbReference type="InterPro" id="IPR010992">
    <property type="entry name" value="IHF-like_DNA-bd_dom_sf"/>
</dbReference>